<reference evidence="2 3" key="1">
    <citation type="submission" date="2016-07" db="EMBL/GenBank/DDBJ databases">
        <title>Genome analysis of Sphingobacterium siyangense T12B17.</title>
        <authorList>
            <person name="Xu D."/>
            <person name="Su Y."/>
            <person name="Zheng S."/>
        </authorList>
    </citation>
    <scope>NUCLEOTIDE SEQUENCE [LARGE SCALE GENOMIC DNA]</scope>
    <source>
        <strain evidence="2 3">T12B17</strain>
    </source>
</reference>
<dbReference type="Gene3D" id="3.90.180.10">
    <property type="entry name" value="Medium-chain alcohol dehydrogenases, catalytic domain"/>
    <property type="match status" value="1"/>
</dbReference>
<dbReference type="RefSeq" id="WP_120335399.1">
    <property type="nucleotide sequence ID" value="NZ_MCAQ01000026.1"/>
</dbReference>
<dbReference type="EMBL" id="MCAQ01000026">
    <property type="protein sequence ID" value="RKF33121.1"/>
    <property type="molecule type" value="Genomic_DNA"/>
</dbReference>
<dbReference type="AlphaFoldDB" id="A0A420FJM2"/>
<dbReference type="PANTHER" id="PTHR43482:SF1">
    <property type="entry name" value="PROTEIN AST1-RELATED"/>
    <property type="match status" value="1"/>
</dbReference>
<dbReference type="InterPro" id="IPR011032">
    <property type="entry name" value="GroES-like_sf"/>
</dbReference>
<dbReference type="InterPro" id="IPR052585">
    <property type="entry name" value="Lipid_raft_assoc_Zn_ADH"/>
</dbReference>
<name>A0A420FJM2_9SPHI</name>
<dbReference type="SUPFAM" id="SSF51735">
    <property type="entry name" value="NAD(P)-binding Rossmann-fold domains"/>
    <property type="match status" value="1"/>
</dbReference>
<dbReference type="PANTHER" id="PTHR43482">
    <property type="entry name" value="PROTEIN AST1-RELATED"/>
    <property type="match status" value="1"/>
</dbReference>
<dbReference type="SUPFAM" id="SSF50129">
    <property type="entry name" value="GroES-like"/>
    <property type="match status" value="1"/>
</dbReference>
<dbReference type="SMART" id="SM00829">
    <property type="entry name" value="PKS_ER"/>
    <property type="match status" value="1"/>
</dbReference>
<dbReference type="Gene3D" id="3.40.50.720">
    <property type="entry name" value="NAD(P)-binding Rossmann-like Domain"/>
    <property type="match status" value="1"/>
</dbReference>
<accession>A0A420FJM2</accession>
<dbReference type="GO" id="GO:0016491">
    <property type="term" value="F:oxidoreductase activity"/>
    <property type="evidence" value="ECO:0007669"/>
    <property type="project" value="InterPro"/>
</dbReference>
<evidence type="ECO:0000259" key="1">
    <source>
        <dbReference type="SMART" id="SM00829"/>
    </source>
</evidence>
<evidence type="ECO:0000313" key="3">
    <source>
        <dbReference type="Proteomes" id="UP000286402"/>
    </source>
</evidence>
<dbReference type="InterPro" id="IPR020843">
    <property type="entry name" value="ER"/>
</dbReference>
<evidence type="ECO:0000313" key="2">
    <source>
        <dbReference type="EMBL" id="RKF33121.1"/>
    </source>
</evidence>
<dbReference type="CDD" id="cd05289">
    <property type="entry name" value="MDR_like_2"/>
    <property type="match status" value="1"/>
</dbReference>
<comment type="caution">
    <text evidence="2">The sequence shown here is derived from an EMBL/GenBank/DDBJ whole genome shotgun (WGS) entry which is preliminary data.</text>
</comment>
<dbReference type="InterPro" id="IPR036291">
    <property type="entry name" value="NAD(P)-bd_dom_sf"/>
</dbReference>
<dbReference type="InterPro" id="IPR013149">
    <property type="entry name" value="ADH-like_C"/>
</dbReference>
<proteinExistence type="predicted"/>
<dbReference type="Pfam" id="PF08240">
    <property type="entry name" value="ADH_N"/>
    <property type="match status" value="1"/>
</dbReference>
<organism evidence="2 3">
    <name type="scientific">Sphingobacterium siyangense</name>
    <dbReference type="NCBI Taxonomy" id="459529"/>
    <lineage>
        <taxon>Bacteria</taxon>
        <taxon>Pseudomonadati</taxon>
        <taxon>Bacteroidota</taxon>
        <taxon>Sphingobacteriia</taxon>
        <taxon>Sphingobacteriales</taxon>
        <taxon>Sphingobacteriaceae</taxon>
        <taxon>Sphingobacterium</taxon>
    </lineage>
</organism>
<dbReference type="InterPro" id="IPR013154">
    <property type="entry name" value="ADH-like_N"/>
</dbReference>
<sequence>MNAVILDQDNQLINANVDLPQVKPNEVKIKIIASAINPIDYQMRENEFERRYLYSPILGREGAGIITDKGSEVSEYAIGDEVFFACGSMGSNGTYAAYIHLPAGLVAPKPKNISFEQAAALPTAGITALQVFDRATINPQDHIFLTGASGGVGLFILKLLLANGIKNIVATAGSMNSIEKLHQLGLQKDSIINYRKENLTEIIKRRSNQQGIDVAIDAVGQQLSEVAAAVLKSYGTYIDITHFTTAAARDQLFSSAAQIINISNFIHAQKLNYPYFKNGLDRIRHNIEQEIIQPAPIYLIGKLSPETIEKGHLMLKNNQTQGNKLIIQNQ</sequence>
<keyword evidence="3" id="KW-1185">Reference proteome</keyword>
<feature type="domain" description="Enoyl reductase (ER)" evidence="1">
    <location>
        <begin position="7"/>
        <end position="327"/>
    </location>
</feature>
<gene>
    <name evidence="2" type="ORF">BCY89_12855</name>
</gene>
<protein>
    <submittedName>
        <fullName evidence="2">Alcohol dehydrogenase</fullName>
    </submittedName>
</protein>
<dbReference type="Proteomes" id="UP000286402">
    <property type="component" value="Unassembled WGS sequence"/>
</dbReference>
<dbReference type="Pfam" id="PF00107">
    <property type="entry name" value="ADH_zinc_N"/>
    <property type="match status" value="1"/>
</dbReference>